<dbReference type="AlphaFoldDB" id="A0A5C8ZA37"/>
<evidence type="ECO:0000313" key="2">
    <source>
        <dbReference type="EMBL" id="TXR53680.1"/>
    </source>
</evidence>
<dbReference type="EMBL" id="VKAD01000001">
    <property type="protein sequence ID" value="TXR53680.1"/>
    <property type="molecule type" value="Genomic_DNA"/>
</dbReference>
<evidence type="ECO:0000256" key="1">
    <source>
        <dbReference type="SAM" id="SignalP"/>
    </source>
</evidence>
<organism evidence="2 3">
    <name type="scientific">Reinekea thalattae</name>
    <dbReference type="NCBI Taxonomy" id="2593301"/>
    <lineage>
        <taxon>Bacteria</taxon>
        <taxon>Pseudomonadati</taxon>
        <taxon>Pseudomonadota</taxon>
        <taxon>Gammaproteobacteria</taxon>
        <taxon>Oceanospirillales</taxon>
        <taxon>Saccharospirillaceae</taxon>
        <taxon>Reinekea</taxon>
    </lineage>
</organism>
<evidence type="ECO:0000313" key="3">
    <source>
        <dbReference type="Proteomes" id="UP000321764"/>
    </source>
</evidence>
<dbReference type="RefSeq" id="WP_147713080.1">
    <property type="nucleotide sequence ID" value="NZ_VKAD01000001.1"/>
</dbReference>
<gene>
    <name evidence="2" type="ORF">FME95_03725</name>
</gene>
<dbReference type="OrthoDB" id="8611924at2"/>
<accession>A0A5C8ZA37</accession>
<reference evidence="2 3" key="1">
    <citation type="submission" date="2019-07" db="EMBL/GenBank/DDBJ databases">
        <title>Reinekea sp. strain SSH23 genome sequencing and assembly.</title>
        <authorList>
            <person name="Kim I."/>
        </authorList>
    </citation>
    <scope>NUCLEOTIDE SEQUENCE [LARGE SCALE GENOMIC DNA]</scope>
    <source>
        <strain evidence="2 3">SSH23</strain>
    </source>
</reference>
<dbReference type="Proteomes" id="UP000321764">
    <property type="component" value="Unassembled WGS sequence"/>
</dbReference>
<name>A0A5C8ZA37_9GAMM</name>
<protein>
    <submittedName>
        <fullName evidence="2">Uncharacterized protein</fullName>
    </submittedName>
</protein>
<proteinExistence type="predicted"/>
<keyword evidence="1" id="KW-0732">Signal</keyword>
<comment type="caution">
    <text evidence="2">The sequence shown here is derived from an EMBL/GenBank/DDBJ whole genome shotgun (WGS) entry which is preliminary data.</text>
</comment>
<feature type="chain" id="PRO_5023036120" evidence="1">
    <location>
        <begin position="25"/>
        <end position="183"/>
    </location>
</feature>
<feature type="signal peptide" evidence="1">
    <location>
        <begin position="1"/>
        <end position="24"/>
    </location>
</feature>
<dbReference type="PROSITE" id="PS51257">
    <property type="entry name" value="PROKAR_LIPOPROTEIN"/>
    <property type="match status" value="1"/>
</dbReference>
<sequence>MIHRIVLLMLVVMAVSCTTPSFYAGQLVTNKTFNLAEGQEIALPVTVNGPIPAENETYKVRAAGFSVTASKESELIWGFAFAAKQPVTLTRVLVEQVAPGDVSKVMVEDNAASLNNGIWRANTSGVAINEDETPWLYEQGSTNFVFKITIQAEGEPDTVLYQPSIFSDKVKEFNRKLVASAGS</sequence>
<keyword evidence="3" id="KW-1185">Reference proteome</keyword>